<evidence type="ECO:0000313" key="1">
    <source>
        <dbReference type="EMBL" id="THH04955.1"/>
    </source>
</evidence>
<dbReference type="Proteomes" id="UP000310158">
    <property type="component" value="Unassembled WGS sequence"/>
</dbReference>
<proteinExistence type="predicted"/>
<name>A0A4S4L180_9AGAM</name>
<reference evidence="1 2" key="1">
    <citation type="submission" date="2019-02" db="EMBL/GenBank/DDBJ databases">
        <title>Genome sequencing of the rare red list fungi Bondarzewia mesenterica.</title>
        <authorList>
            <person name="Buettner E."/>
            <person name="Kellner H."/>
        </authorList>
    </citation>
    <scope>NUCLEOTIDE SEQUENCE [LARGE SCALE GENOMIC DNA]</scope>
    <source>
        <strain evidence="1 2">DSM 108281</strain>
    </source>
</reference>
<evidence type="ECO:0008006" key="3">
    <source>
        <dbReference type="Google" id="ProtNLM"/>
    </source>
</evidence>
<dbReference type="AlphaFoldDB" id="A0A4S4L180"/>
<keyword evidence="2" id="KW-1185">Reference proteome</keyword>
<protein>
    <recommendedName>
        <fullName evidence="3">Integrase zinc-binding domain-containing protein</fullName>
    </recommendedName>
</protein>
<organism evidence="1 2">
    <name type="scientific">Bondarzewia mesenterica</name>
    <dbReference type="NCBI Taxonomy" id="1095465"/>
    <lineage>
        <taxon>Eukaryota</taxon>
        <taxon>Fungi</taxon>
        <taxon>Dikarya</taxon>
        <taxon>Basidiomycota</taxon>
        <taxon>Agaricomycotina</taxon>
        <taxon>Agaricomycetes</taxon>
        <taxon>Russulales</taxon>
        <taxon>Bondarzewiaceae</taxon>
        <taxon>Bondarzewia</taxon>
    </lineage>
</organism>
<evidence type="ECO:0000313" key="2">
    <source>
        <dbReference type="Proteomes" id="UP000310158"/>
    </source>
</evidence>
<dbReference type="OrthoDB" id="3234307at2759"/>
<sequence length="210" mass="23634">MAPVGCEDWEASSGLVHDLFLTSISPDIELLCDRFSEEPLFCEVIEALKNLDHLSDTRVRHRARHHALGYMIEDECISRVEAIARATEVHRQLHFGRDHIKLQLLDCICSPGLDQSIITVLANCARCKNFGSTHLHSLLEPITRRHPFELIIADYLSLPKGTNGYHTVGLYLDTYSQRIWGFKHKTHSTAKTTIAGLEPSPQDGQPQTPS</sequence>
<accession>A0A4S4L180</accession>
<dbReference type="EMBL" id="SGPL01001074">
    <property type="protein sequence ID" value="THH04955.1"/>
    <property type="molecule type" value="Genomic_DNA"/>
</dbReference>
<gene>
    <name evidence="1" type="ORF">EW146_g10036</name>
</gene>
<comment type="caution">
    <text evidence="1">The sequence shown here is derived from an EMBL/GenBank/DDBJ whole genome shotgun (WGS) entry which is preliminary data.</text>
</comment>